<gene>
    <name evidence="2" type="ORF">HOLleu_07417</name>
</gene>
<dbReference type="OrthoDB" id="412780at2759"/>
<dbReference type="Proteomes" id="UP001152320">
    <property type="component" value="Chromosome 3"/>
</dbReference>
<evidence type="ECO:0000313" key="2">
    <source>
        <dbReference type="EMBL" id="KAJ8044628.1"/>
    </source>
</evidence>
<comment type="similarity">
    <text evidence="1">Belongs to the calycin superfamily. Fatty-acid binding protein (FABP) family.</text>
</comment>
<accession>A0A9Q1CFV4</accession>
<name>A0A9Q1CFV4_HOLLE</name>
<protein>
    <submittedName>
        <fullName evidence="2">Myelin P2 protein</fullName>
    </submittedName>
</protein>
<comment type="caution">
    <text evidence="2">The sequence shown here is derived from an EMBL/GenBank/DDBJ whole genome shotgun (WGS) entry which is preliminary data.</text>
</comment>
<evidence type="ECO:0000256" key="1">
    <source>
        <dbReference type="ARBA" id="ARBA00008390"/>
    </source>
</evidence>
<proteinExistence type="inferred from homology"/>
<dbReference type="Gene3D" id="2.40.128.20">
    <property type="match status" value="1"/>
</dbReference>
<dbReference type="PRINTS" id="PR00178">
    <property type="entry name" value="FATTYACIDBP"/>
</dbReference>
<dbReference type="CDD" id="cd00742">
    <property type="entry name" value="FABP"/>
    <property type="match status" value="1"/>
</dbReference>
<dbReference type="PANTHER" id="PTHR11955">
    <property type="entry name" value="FATTY ACID BINDING PROTEIN"/>
    <property type="match status" value="1"/>
</dbReference>
<evidence type="ECO:0000313" key="3">
    <source>
        <dbReference type="Proteomes" id="UP001152320"/>
    </source>
</evidence>
<reference evidence="2" key="1">
    <citation type="submission" date="2021-10" db="EMBL/GenBank/DDBJ databases">
        <title>Tropical sea cucumber genome reveals ecological adaptation and Cuvierian tubules defense mechanism.</title>
        <authorList>
            <person name="Chen T."/>
        </authorList>
    </citation>
    <scope>NUCLEOTIDE SEQUENCE</scope>
    <source>
        <strain evidence="2">Nanhai2018</strain>
        <tissue evidence="2">Muscle</tissue>
    </source>
</reference>
<dbReference type="AlphaFoldDB" id="A0A9Q1CFV4"/>
<dbReference type="InterPro" id="IPR012674">
    <property type="entry name" value="Calycin"/>
</dbReference>
<dbReference type="InterPro" id="IPR031259">
    <property type="entry name" value="ILBP"/>
</dbReference>
<dbReference type="SUPFAM" id="SSF50814">
    <property type="entry name" value="Lipocalins"/>
    <property type="match status" value="1"/>
</dbReference>
<sequence length="139" mass="15898">MAEESTKPDLTGHWVLDHNDENFDNYLQALGLSWFVRKMIGMASVTVDISKEDDKIEINTHTSRGDLIDKFIPGEEYDMNNVMRGKIEKKKGYWDGDVLVIEPVEDDSLPVSKRTIRNGFLLLTTTVKGVSATRYFKKK</sequence>
<dbReference type="GO" id="GO:0008289">
    <property type="term" value="F:lipid binding"/>
    <property type="evidence" value="ECO:0007669"/>
    <property type="project" value="InterPro"/>
</dbReference>
<dbReference type="EMBL" id="JAIZAY010000003">
    <property type="protein sequence ID" value="KAJ8044628.1"/>
    <property type="molecule type" value="Genomic_DNA"/>
</dbReference>
<organism evidence="2 3">
    <name type="scientific">Holothuria leucospilota</name>
    <name type="common">Black long sea cucumber</name>
    <name type="synonym">Mertensiothuria leucospilota</name>
    <dbReference type="NCBI Taxonomy" id="206669"/>
    <lineage>
        <taxon>Eukaryota</taxon>
        <taxon>Metazoa</taxon>
        <taxon>Echinodermata</taxon>
        <taxon>Eleutherozoa</taxon>
        <taxon>Echinozoa</taxon>
        <taxon>Holothuroidea</taxon>
        <taxon>Aspidochirotacea</taxon>
        <taxon>Aspidochirotida</taxon>
        <taxon>Holothuriidae</taxon>
        <taxon>Holothuria</taxon>
    </lineage>
</organism>
<dbReference type="InterPro" id="IPR000463">
    <property type="entry name" value="Fatty_acid-bd"/>
</dbReference>
<keyword evidence="3" id="KW-1185">Reference proteome</keyword>